<name>A0A2U2PD82_9SPHI</name>
<evidence type="ECO:0000259" key="6">
    <source>
        <dbReference type="Pfam" id="PF08244"/>
    </source>
</evidence>
<dbReference type="GO" id="GO:0005737">
    <property type="term" value="C:cytoplasm"/>
    <property type="evidence" value="ECO:0007669"/>
    <property type="project" value="TreeGrafter"/>
</dbReference>
<dbReference type="SUPFAM" id="SSF49899">
    <property type="entry name" value="Concanavalin A-like lectins/glucanases"/>
    <property type="match status" value="1"/>
</dbReference>
<dbReference type="InterPro" id="IPR013189">
    <property type="entry name" value="Glyco_hydro_32_C"/>
</dbReference>
<evidence type="ECO:0000313" key="8">
    <source>
        <dbReference type="Proteomes" id="UP000245647"/>
    </source>
</evidence>
<evidence type="ECO:0000256" key="1">
    <source>
        <dbReference type="ARBA" id="ARBA00009902"/>
    </source>
</evidence>
<dbReference type="GO" id="GO:0004575">
    <property type="term" value="F:sucrose alpha-glucosidase activity"/>
    <property type="evidence" value="ECO:0007669"/>
    <property type="project" value="TreeGrafter"/>
</dbReference>
<evidence type="ECO:0000259" key="5">
    <source>
        <dbReference type="Pfam" id="PF00251"/>
    </source>
</evidence>
<dbReference type="AlphaFoldDB" id="A0A2U2PD82"/>
<keyword evidence="3 4" id="KW-0326">Glycosidase</keyword>
<evidence type="ECO:0000256" key="4">
    <source>
        <dbReference type="RuleBase" id="RU362110"/>
    </source>
</evidence>
<dbReference type="SUPFAM" id="SSF75005">
    <property type="entry name" value="Arabinanase/levansucrase/invertase"/>
    <property type="match status" value="1"/>
</dbReference>
<dbReference type="PANTHER" id="PTHR42800">
    <property type="entry name" value="EXOINULINASE INUD (AFU_ORTHOLOGUE AFUA_5G00480)"/>
    <property type="match status" value="1"/>
</dbReference>
<dbReference type="Proteomes" id="UP000245647">
    <property type="component" value="Unassembled WGS sequence"/>
</dbReference>
<keyword evidence="8" id="KW-1185">Reference proteome</keyword>
<dbReference type="Pfam" id="PF08244">
    <property type="entry name" value="Glyco_hydro_32C"/>
    <property type="match status" value="1"/>
</dbReference>
<evidence type="ECO:0000256" key="3">
    <source>
        <dbReference type="ARBA" id="ARBA00023295"/>
    </source>
</evidence>
<evidence type="ECO:0000313" key="7">
    <source>
        <dbReference type="EMBL" id="PWG79302.1"/>
    </source>
</evidence>
<dbReference type="InterPro" id="IPR001362">
    <property type="entry name" value="Glyco_hydro_32"/>
</dbReference>
<comment type="caution">
    <text evidence="7">The sequence shown here is derived from an EMBL/GenBank/DDBJ whole genome shotgun (WGS) entry which is preliminary data.</text>
</comment>
<dbReference type="CDD" id="cd18622">
    <property type="entry name" value="GH32_Inu-like"/>
    <property type="match status" value="1"/>
</dbReference>
<dbReference type="Gene3D" id="2.115.10.20">
    <property type="entry name" value="Glycosyl hydrolase domain, family 43"/>
    <property type="match status" value="1"/>
</dbReference>
<feature type="domain" description="Glycosyl hydrolase family 32 C-terminal" evidence="6">
    <location>
        <begin position="437"/>
        <end position="569"/>
    </location>
</feature>
<reference evidence="7 8" key="1">
    <citation type="submission" date="2018-04" db="EMBL/GenBank/DDBJ databases">
        <title>Pedobacter chongqingensis sp. nov., isolated from a rottenly hemp rope.</title>
        <authorList>
            <person name="Cai Y."/>
        </authorList>
    </citation>
    <scope>NUCLEOTIDE SEQUENCE [LARGE SCALE GENOMIC DNA]</scope>
    <source>
        <strain evidence="7 8">FJ4-8</strain>
    </source>
</reference>
<comment type="similarity">
    <text evidence="1 4">Belongs to the glycosyl hydrolase 32 family.</text>
</comment>
<dbReference type="InterPro" id="IPR023296">
    <property type="entry name" value="Glyco_hydro_beta-prop_sf"/>
</dbReference>
<proteinExistence type="inferred from homology"/>
<organism evidence="7 8">
    <name type="scientific">Pararcticibacter amylolyticus</name>
    <dbReference type="NCBI Taxonomy" id="2173175"/>
    <lineage>
        <taxon>Bacteria</taxon>
        <taxon>Pseudomonadati</taxon>
        <taxon>Bacteroidota</taxon>
        <taxon>Sphingobacteriia</taxon>
        <taxon>Sphingobacteriales</taxon>
        <taxon>Sphingobacteriaceae</taxon>
        <taxon>Pararcticibacter</taxon>
    </lineage>
</organism>
<keyword evidence="2 4" id="KW-0378">Hydrolase</keyword>
<dbReference type="EMBL" id="QEAS01000015">
    <property type="protein sequence ID" value="PWG79302.1"/>
    <property type="molecule type" value="Genomic_DNA"/>
</dbReference>
<dbReference type="SMART" id="SM00640">
    <property type="entry name" value="Glyco_32"/>
    <property type="match status" value="1"/>
</dbReference>
<dbReference type="Pfam" id="PF00251">
    <property type="entry name" value="Glyco_hydro_32N"/>
    <property type="match status" value="1"/>
</dbReference>
<accession>A0A2U2PD82</accession>
<dbReference type="InterPro" id="IPR013320">
    <property type="entry name" value="ConA-like_dom_sf"/>
</dbReference>
<evidence type="ECO:0000256" key="2">
    <source>
        <dbReference type="ARBA" id="ARBA00022801"/>
    </source>
</evidence>
<feature type="domain" description="Glycosyl hydrolase family 32 N-terminal" evidence="5">
    <location>
        <begin position="143"/>
        <end position="426"/>
    </location>
</feature>
<dbReference type="GO" id="GO:0005987">
    <property type="term" value="P:sucrose catabolic process"/>
    <property type="evidence" value="ECO:0007669"/>
    <property type="project" value="TreeGrafter"/>
</dbReference>
<gene>
    <name evidence="7" type="ORF">DDR33_17420</name>
</gene>
<dbReference type="PANTHER" id="PTHR42800:SF1">
    <property type="entry name" value="EXOINULINASE INUD (AFU_ORTHOLOGUE AFUA_5G00480)"/>
    <property type="match status" value="1"/>
</dbReference>
<protein>
    <submittedName>
        <fullName evidence="7">Glycosyl hydrolase family 32</fullName>
    </submittedName>
</protein>
<dbReference type="InterPro" id="IPR013148">
    <property type="entry name" value="Glyco_hydro_32_N"/>
</dbReference>
<sequence length="576" mass="64905">MVNRLLHFFKSNFMKIVSGIFFLTLLSITAWGQQSNAPAEVNYSNYFTAEKNFLVLPVKNGAPKRNIELWVDGVNTRFFDIELAEDTPDWLAYLDISQWKGKQVELRVDKIKQGSRVFNAVAQSDTDGDDSNLYKEKFRGQFHFSPKRGWTNDPNGMVYYNGEYHLFFQHNPYGRGWGNMTWGHAVSKDLLHWEEVGDALHPDQSGPMFSGGAVIDEKNTSGLGSPGKPAMVAFYTGARSWAQCLAWSTDGRTFQKLDKPVLPRINKDNRDPKVIWHEPSKQWVMVLYVERDKGQHSIQFLTSPNLKNWTKVSSVNGGIGGDGYLFECPEFFELKIEGSNEKKWILTGANSEYAIGTFDGKVFKPEIEKLKGQQGRDFYAAQTFSNEPKGRRIEIGWWRTNTDREGMNFNQSMSIPLELKLESRAQGLRLTRMPVKELEGLRDKTYSFGKMKLGKGSANPLASVDIELAEIRLEFAPGTAKDVALNVRGVPVVYNAEKQQLTIDGVTAPAPLIKGKQRWIIYADRTGLEVFAGDGLLFMPVNINIKPENRTLSLSASGGTAAISDIKVYALKSIWH</sequence>
<dbReference type="Gene3D" id="2.60.120.560">
    <property type="entry name" value="Exo-inulinase, domain 1"/>
    <property type="match status" value="1"/>
</dbReference>